<keyword evidence="14" id="KW-1185">Reference proteome</keyword>
<keyword evidence="10" id="KW-0472">Membrane</keyword>
<organism evidence="13 14">
    <name type="scientific">Sphaerotilus natans subsp. natans DSM 6575</name>
    <dbReference type="NCBI Taxonomy" id="1286631"/>
    <lineage>
        <taxon>Bacteria</taxon>
        <taxon>Pseudomonadati</taxon>
        <taxon>Pseudomonadota</taxon>
        <taxon>Betaproteobacteria</taxon>
        <taxon>Burkholderiales</taxon>
        <taxon>Sphaerotilaceae</taxon>
        <taxon>Sphaerotilus</taxon>
    </lineage>
</organism>
<evidence type="ECO:0000259" key="12">
    <source>
        <dbReference type="PROSITE" id="PS50885"/>
    </source>
</evidence>
<dbReference type="AlphaFoldDB" id="A0A059KGI6"/>
<dbReference type="SMART" id="SM00388">
    <property type="entry name" value="HisKA"/>
    <property type="match status" value="1"/>
</dbReference>
<evidence type="ECO:0000259" key="11">
    <source>
        <dbReference type="PROSITE" id="PS50109"/>
    </source>
</evidence>
<dbReference type="InterPro" id="IPR003661">
    <property type="entry name" value="HisK_dim/P_dom"/>
</dbReference>
<dbReference type="GO" id="GO:0005886">
    <property type="term" value="C:plasma membrane"/>
    <property type="evidence" value="ECO:0007669"/>
    <property type="project" value="TreeGrafter"/>
</dbReference>
<dbReference type="EMBL" id="AZRA01000126">
    <property type="protein sequence ID" value="KDB50577.1"/>
    <property type="molecule type" value="Genomic_DNA"/>
</dbReference>
<keyword evidence="5" id="KW-0808">Transferase</keyword>
<dbReference type="SUPFAM" id="SSF55874">
    <property type="entry name" value="ATPase domain of HSP90 chaperone/DNA topoisomerase II/histidine kinase"/>
    <property type="match status" value="1"/>
</dbReference>
<evidence type="ECO:0000313" key="14">
    <source>
        <dbReference type="Proteomes" id="UP000026714"/>
    </source>
</evidence>
<evidence type="ECO:0000313" key="13">
    <source>
        <dbReference type="EMBL" id="KDB50577.1"/>
    </source>
</evidence>
<feature type="domain" description="Histidine kinase" evidence="11">
    <location>
        <begin position="273"/>
        <end position="488"/>
    </location>
</feature>
<dbReference type="InterPro" id="IPR003594">
    <property type="entry name" value="HATPase_dom"/>
</dbReference>
<dbReference type="InterPro" id="IPR050428">
    <property type="entry name" value="TCS_sensor_his_kinase"/>
</dbReference>
<dbReference type="PATRIC" id="fig|1286631.3.peg.3729"/>
<dbReference type="EC" id="2.7.13.3" evidence="3"/>
<dbReference type="InterPro" id="IPR005467">
    <property type="entry name" value="His_kinase_dom"/>
</dbReference>
<evidence type="ECO:0000256" key="7">
    <source>
        <dbReference type="ARBA" id="ARBA00022777"/>
    </source>
</evidence>
<evidence type="ECO:0000256" key="6">
    <source>
        <dbReference type="ARBA" id="ARBA00022692"/>
    </source>
</evidence>
<keyword evidence="6" id="KW-0812">Transmembrane</keyword>
<dbReference type="eggNOG" id="COG0642">
    <property type="taxonomic scope" value="Bacteria"/>
</dbReference>
<comment type="catalytic activity">
    <reaction evidence="1">
        <text>ATP + protein L-histidine = ADP + protein N-phospho-L-histidine.</text>
        <dbReference type="EC" id="2.7.13.3"/>
    </reaction>
</comment>
<dbReference type="RefSeq" id="WP_081838291.1">
    <property type="nucleotide sequence ID" value="NZ_AZRA01000126.1"/>
</dbReference>
<keyword evidence="4" id="KW-0597">Phosphoprotein</keyword>
<dbReference type="InterPro" id="IPR003660">
    <property type="entry name" value="HAMP_dom"/>
</dbReference>
<dbReference type="PANTHER" id="PTHR45436">
    <property type="entry name" value="SENSOR HISTIDINE KINASE YKOH"/>
    <property type="match status" value="1"/>
</dbReference>
<dbReference type="SUPFAM" id="SSF47384">
    <property type="entry name" value="Homodimeric domain of signal transducing histidine kinase"/>
    <property type="match status" value="1"/>
</dbReference>
<name>A0A059KGI6_9BURK</name>
<evidence type="ECO:0000256" key="2">
    <source>
        <dbReference type="ARBA" id="ARBA00004370"/>
    </source>
</evidence>
<evidence type="ECO:0000256" key="9">
    <source>
        <dbReference type="ARBA" id="ARBA00023012"/>
    </source>
</evidence>
<dbReference type="PROSITE" id="PS50885">
    <property type="entry name" value="HAMP"/>
    <property type="match status" value="1"/>
</dbReference>
<dbReference type="Gene3D" id="3.30.565.10">
    <property type="entry name" value="Histidine kinase-like ATPase, C-terminal domain"/>
    <property type="match status" value="1"/>
</dbReference>
<dbReference type="CDD" id="cd00082">
    <property type="entry name" value="HisKA"/>
    <property type="match status" value="1"/>
</dbReference>
<dbReference type="PANTHER" id="PTHR45436:SF1">
    <property type="entry name" value="SENSOR PROTEIN QSEC"/>
    <property type="match status" value="1"/>
</dbReference>
<dbReference type="GO" id="GO:0000155">
    <property type="term" value="F:phosphorelay sensor kinase activity"/>
    <property type="evidence" value="ECO:0007669"/>
    <property type="project" value="InterPro"/>
</dbReference>
<dbReference type="Gene3D" id="6.10.340.10">
    <property type="match status" value="1"/>
</dbReference>
<dbReference type="Gene3D" id="1.10.287.130">
    <property type="match status" value="1"/>
</dbReference>
<evidence type="ECO:0000256" key="4">
    <source>
        <dbReference type="ARBA" id="ARBA00022553"/>
    </source>
</evidence>
<gene>
    <name evidence="13" type="ORF">X805_38360</name>
</gene>
<dbReference type="CDD" id="cd06225">
    <property type="entry name" value="HAMP"/>
    <property type="match status" value="1"/>
</dbReference>
<evidence type="ECO:0000256" key="8">
    <source>
        <dbReference type="ARBA" id="ARBA00022989"/>
    </source>
</evidence>
<dbReference type="CDD" id="cd00075">
    <property type="entry name" value="HATPase"/>
    <property type="match status" value="1"/>
</dbReference>
<dbReference type="STRING" id="34103.SAMN05421778_10514"/>
<proteinExistence type="predicted"/>
<comment type="caution">
    <text evidence="13">The sequence shown here is derived from an EMBL/GenBank/DDBJ whole genome shotgun (WGS) entry which is preliminary data.</text>
</comment>
<dbReference type="InterPro" id="IPR036890">
    <property type="entry name" value="HATPase_C_sf"/>
</dbReference>
<feature type="domain" description="HAMP" evidence="12">
    <location>
        <begin position="213"/>
        <end position="265"/>
    </location>
</feature>
<dbReference type="Pfam" id="PF00512">
    <property type="entry name" value="HisKA"/>
    <property type="match status" value="1"/>
</dbReference>
<evidence type="ECO:0000256" key="10">
    <source>
        <dbReference type="ARBA" id="ARBA00023136"/>
    </source>
</evidence>
<evidence type="ECO:0000256" key="5">
    <source>
        <dbReference type="ARBA" id="ARBA00022679"/>
    </source>
</evidence>
<dbReference type="SMART" id="SM00387">
    <property type="entry name" value="HATPase_c"/>
    <property type="match status" value="1"/>
</dbReference>
<dbReference type="InterPro" id="IPR004358">
    <property type="entry name" value="Sig_transdc_His_kin-like_C"/>
</dbReference>
<dbReference type="Proteomes" id="UP000026714">
    <property type="component" value="Unassembled WGS sequence"/>
</dbReference>
<evidence type="ECO:0000256" key="1">
    <source>
        <dbReference type="ARBA" id="ARBA00000085"/>
    </source>
</evidence>
<sequence length="506" mass="54729">MSTAAPGPLARLHQRLAHRIAHLSLRAELLTGILLPVTVLVVIHTVSLYHEASEAAGIAYDRTLLASAKAIGERLEVRAGAGGAQVAADVPYSALEAFEADNRSRMFFLVSGFDGEMVSGFEDLPRWDGRIPQRSVYAALVDFQDAEYRGMPVRMAVLLQPVAGQAGQGMATIQVAETLELRHTLARQILIGTLWRQAALVAVIALVVVWVVQHATRPVRRLSEEIARRAEDDLTPLATEEAPRELRPLVEATNAMMDRSARLLEHQKRFVRDAAHQLRTPLAVLKVQVQSARRGDTDSATALAEIEHTVDRATGLANQMLALAKVEQLRQQGQPPLADWEALVRDVALDLAALAAERDLDFSVETVPATVRGHEWALRELARNLLHNAIKCSAPGGMLAVTMHRDGHHAALTIADSGPGIAEPLRERLFRPFAAGPERGDLSGGSGLGLAICRDIVDSLGGTLVLDNRIRRSRITGLDATVRLPLARVTALSDAAEPGAVHHSLS</sequence>
<dbReference type="Pfam" id="PF02518">
    <property type="entry name" value="HATPase_c"/>
    <property type="match status" value="1"/>
</dbReference>
<accession>A0A059KGI6</accession>
<keyword evidence="9" id="KW-0902">Two-component regulatory system</keyword>
<dbReference type="InterPro" id="IPR013727">
    <property type="entry name" value="2CSK_N"/>
</dbReference>
<dbReference type="InterPro" id="IPR036097">
    <property type="entry name" value="HisK_dim/P_sf"/>
</dbReference>
<protein>
    <recommendedName>
        <fullName evidence="3">histidine kinase</fullName>
        <ecNumber evidence="3">2.7.13.3</ecNumber>
    </recommendedName>
</protein>
<dbReference type="Pfam" id="PF08521">
    <property type="entry name" value="2CSK_N"/>
    <property type="match status" value="1"/>
</dbReference>
<keyword evidence="8" id="KW-1133">Transmembrane helix</keyword>
<dbReference type="PROSITE" id="PS50109">
    <property type="entry name" value="HIS_KIN"/>
    <property type="match status" value="1"/>
</dbReference>
<comment type="subcellular location">
    <subcellularLocation>
        <location evidence="2">Membrane</location>
    </subcellularLocation>
</comment>
<evidence type="ECO:0000256" key="3">
    <source>
        <dbReference type="ARBA" id="ARBA00012438"/>
    </source>
</evidence>
<dbReference type="PRINTS" id="PR00344">
    <property type="entry name" value="BCTRLSENSOR"/>
</dbReference>
<keyword evidence="7 13" id="KW-0418">Kinase</keyword>
<reference evidence="13 14" key="1">
    <citation type="journal article" date="2014" name="FEMS Microbiol. Ecol.">
        <title>Sphaerotilus natans encrusted with nanoball-shaped Fe(III) oxide minerals formed by nitrate-reducing mixotrophic Fe(II) oxidation.</title>
        <authorList>
            <person name="Park S."/>
            <person name="Kim D.H."/>
            <person name="Lee J.H."/>
            <person name="Hur H.G."/>
        </authorList>
    </citation>
    <scope>NUCLEOTIDE SEQUENCE [LARGE SCALE GENOMIC DNA]</scope>
    <source>
        <strain evidence="13 14">DSM 6575</strain>
    </source>
</reference>